<sequence>MPHGSSIGHGGGSGTDGARVMLACGALEAQLHPSLGARLGCLRHHGAHGAPFDYLVPVEPCGFEPDRWQRAGCFSMLPFANKFPRNTLTWNDAAIEVAAPDASAWLHGWGLRCMWQVESASATRCVMTHAFAATAAWPWSYRAQLTVELDTQGISLHLAVLNESAGPMPLGCGFHPYFALNGAVHATAQVTARWHASESSKGLPARREPVASPLLVDLQPDALPRETFTWFCETGAAAHAVIDYPDTGRRVTLTSPQARHLVVHHRAGERFLCVEPCTHLAGRLDPAHHVARPHVPATFDMRLQLQ</sequence>
<dbReference type="Pfam" id="PF01263">
    <property type="entry name" value="Aldose_epim"/>
    <property type="match status" value="1"/>
</dbReference>
<protein>
    <submittedName>
        <fullName evidence="1">Aldose 1-epimerase</fullName>
    </submittedName>
</protein>
<evidence type="ECO:0000313" key="2">
    <source>
        <dbReference type="Proteomes" id="UP000193228"/>
    </source>
</evidence>
<name>A0A1X7LNL6_9BURK</name>
<dbReference type="InterPro" id="IPR014718">
    <property type="entry name" value="GH-type_carb-bd"/>
</dbReference>
<keyword evidence="2" id="KW-1185">Reference proteome</keyword>
<dbReference type="GO" id="GO:0030246">
    <property type="term" value="F:carbohydrate binding"/>
    <property type="evidence" value="ECO:0007669"/>
    <property type="project" value="InterPro"/>
</dbReference>
<dbReference type="InterPro" id="IPR008183">
    <property type="entry name" value="Aldose_1/G6P_1-epimerase"/>
</dbReference>
<dbReference type="Proteomes" id="UP000193228">
    <property type="component" value="Unassembled WGS sequence"/>
</dbReference>
<dbReference type="InterPro" id="IPR011013">
    <property type="entry name" value="Gal_mutarotase_sf_dom"/>
</dbReference>
<dbReference type="STRING" id="1515439.SAMN06265784_107241"/>
<dbReference type="Gene3D" id="2.70.98.10">
    <property type="match status" value="1"/>
</dbReference>
<reference evidence="2" key="1">
    <citation type="submission" date="2017-04" db="EMBL/GenBank/DDBJ databases">
        <authorList>
            <person name="Varghese N."/>
            <person name="Submissions S."/>
        </authorList>
    </citation>
    <scope>NUCLEOTIDE SEQUENCE [LARGE SCALE GENOMIC DNA]</scope>
    <source>
        <strain evidence="2">LMG 29540</strain>
    </source>
</reference>
<dbReference type="EMBL" id="FXAT01000007">
    <property type="protein sequence ID" value="SMG55458.1"/>
    <property type="molecule type" value="Genomic_DNA"/>
</dbReference>
<gene>
    <name evidence="1" type="ORF">SAMN06265784_107241</name>
</gene>
<accession>A0A1X7LNL6</accession>
<dbReference type="AlphaFoldDB" id="A0A1X7LNL6"/>
<dbReference type="RefSeq" id="WP_085486961.1">
    <property type="nucleotide sequence ID" value="NZ_FXAT01000007.1"/>
</dbReference>
<dbReference type="OrthoDB" id="9808779at2"/>
<proteinExistence type="predicted"/>
<organism evidence="1 2">
    <name type="scientific">Paraburkholderia susongensis</name>
    <dbReference type="NCBI Taxonomy" id="1515439"/>
    <lineage>
        <taxon>Bacteria</taxon>
        <taxon>Pseudomonadati</taxon>
        <taxon>Pseudomonadota</taxon>
        <taxon>Betaproteobacteria</taxon>
        <taxon>Burkholderiales</taxon>
        <taxon>Burkholderiaceae</taxon>
        <taxon>Paraburkholderia</taxon>
    </lineage>
</organism>
<dbReference type="GO" id="GO:0005975">
    <property type="term" value="P:carbohydrate metabolic process"/>
    <property type="evidence" value="ECO:0007669"/>
    <property type="project" value="InterPro"/>
</dbReference>
<dbReference type="SUPFAM" id="SSF74650">
    <property type="entry name" value="Galactose mutarotase-like"/>
    <property type="match status" value="1"/>
</dbReference>
<dbReference type="GO" id="GO:0016853">
    <property type="term" value="F:isomerase activity"/>
    <property type="evidence" value="ECO:0007669"/>
    <property type="project" value="InterPro"/>
</dbReference>
<evidence type="ECO:0000313" key="1">
    <source>
        <dbReference type="EMBL" id="SMG55458.1"/>
    </source>
</evidence>